<dbReference type="Proteomes" id="UP001549047">
    <property type="component" value="Unassembled WGS sequence"/>
</dbReference>
<protein>
    <submittedName>
        <fullName evidence="2">Phage protein (TIGR02218 family)</fullName>
    </submittedName>
</protein>
<feature type="domain" description="Bacteriophage phiJL001 Gp84 C-terminal" evidence="1">
    <location>
        <begin position="192"/>
        <end position="273"/>
    </location>
</feature>
<dbReference type="RefSeq" id="WP_354555741.1">
    <property type="nucleotide sequence ID" value="NZ_JBEPMB010000001.1"/>
</dbReference>
<accession>A0ABV2IXP1</accession>
<evidence type="ECO:0000313" key="3">
    <source>
        <dbReference type="Proteomes" id="UP001549047"/>
    </source>
</evidence>
<dbReference type="EMBL" id="JBEPMB010000001">
    <property type="protein sequence ID" value="MET3613260.1"/>
    <property type="molecule type" value="Genomic_DNA"/>
</dbReference>
<gene>
    <name evidence="2" type="ORF">ABID16_001565</name>
</gene>
<dbReference type="InterPro" id="IPR011928">
    <property type="entry name" value="Phage_phiJL001_Gp84"/>
</dbReference>
<dbReference type="NCBIfam" id="TIGR02218">
    <property type="entry name" value="phg_TIGR02218"/>
    <property type="match status" value="1"/>
</dbReference>
<organism evidence="2 3">
    <name type="scientific">Rhizobium aquaticum</name>
    <dbReference type="NCBI Taxonomy" id="1549636"/>
    <lineage>
        <taxon>Bacteria</taxon>
        <taxon>Pseudomonadati</taxon>
        <taxon>Pseudomonadota</taxon>
        <taxon>Alphaproteobacteria</taxon>
        <taxon>Hyphomicrobiales</taxon>
        <taxon>Rhizobiaceae</taxon>
        <taxon>Rhizobium/Agrobacterium group</taxon>
        <taxon>Rhizobium</taxon>
    </lineage>
</organism>
<dbReference type="Pfam" id="PF09931">
    <property type="entry name" value="Phage_phiJL001_Gp84_N"/>
    <property type="match status" value="1"/>
</dbReference>
<comment type="caution">
    <text evidence="2">The sequence shown here is derived from an EMBL/GenBank/DDBJ whole genome shotgun (WGS) entry which is preliminary data.</text>
</comment>
<evidence type="ECO:0000259" key="1">
    <source>
        <dbReference type="Pfam" id="PF09356"/>
    </source>
</evidence>
<keyword evidence="3" id="KW-1185">Reference proteome</keyword>
<dbReference type="InterPro" id="IPR018964">
    <property type="entry name" value="Phage_phiJL001_Gp84_C"/>
</dbReference>
<evidence type="ECO:0000313" key="2">
    <source>
        <dbReference type="EMBL" id="MET3613260.1"/>
    </source>
</evidence>
<sequence length="292" mass="30627">MRTLPAALTAHIDTGATTLCRCWRLTRRDGTVLGFTEHDADLTVDGMRFFAASGFSASEAETALGLAAPNGEVAGAFSSDAISDVDLERGRYDGARVDVLLVNWADPSQFLLEHVREIGEVTRTENSFRAELRGLAGRLDQPSGRLYGRRCDARLGDARCGVSLAAFRATGSIVAADTLQASVSGVSAFASGWFGFGVLTFTSGALTGRAVDIAGHQAGDPARLTFWLPLPESPSAGDTFEIVAGCDKAFATCKGKFGNALNFQGFPHMPGSDFAYSYVSGATAHDGSVLAG</sequence>
<name>A0ABV2IXP1_9HYPH</name>
<proteinExistence type="predicted"/>
<reference evidence="2 3" key="1">
    <citation type="submission" date="2024-06" db="EMBL/GenBank/DDBJ databases">
        <title>Genomic Encyclopedia of Type Strains, Phase IV (KMG-IV): sequencing the most valuable type-strain genomes for metagenomic binning, comparative biology and taxonomic classification.</title>
        <authorList>
            <person name="Goeker M."/>
        </authorList>
    </citation>
    <scope>NUCLEOTIDE SEQUENCE [LARGE SCALE GENOMIC DNA]</scope>
    <source>
        <strain evidence="2 3">DSM 29780</strain>
    </source>
</reference>
<dbReference type="Pfam" id="PF09356">
    <property type="entry name" value="Phage_BR0599"/>
    <property type="match status" value="1"/>
</dbReference>